<evidence type="ECO:0000313" key="7">
    <source>
        <dbReference type="Proteomes" id="UP000176494"/>
    </source>
</evidence>
<comment type="subunit">
    <text evidence="4">Part of the 30S ribosomal subunit. Forms a tight heterodimer with protein bS6.</text>
</comment>
<dbReference type="AlphaFoldDB" id="A0A1G2QAY9"/>
<accession>A0A1G2QAY9</accession>
<dbReference type="PRINTS" id="PR00974">
    <property type="entry name" value="RIBOSOMALS18"/>
</dbReference>
<comment type="function">
    <text evidence="4">Binds as a heterodimer with protein bS6 to the central domain of the 16S rRNA, where it helps stabilize the platform of the 30S subunit.</text>
</comment>
<name>A0A1G2QAY9_9BACT</name>
<keyword evidence="2 4" id="KW-0689">Ribosomal protein</keyword>
<sequence length="66" mass="7740">MKQCHFCTNNIKEVDYKDVETLRQFLDNYARIGKNRRTGLCSLHQRRLAQAVKRARELALIPYSAS</sequence>
<evidence type="ECO:0000256" key="3">
    <source>
        <dbReference type="ARBA" id="ARBA00023274"/>
    </source>
</evidence>
<evidence type="ECO:0000256" key="4">
    <source>
        <dbReference type="HAMAP-Rule" id="MF_00270"/>
    </source>
</evidence>
<dbReference type="InterPro" id="IPR036870">
    <property type="entry name" value="Ribosomal_bS18_sf"/>
</dbReference>
<dbReference type="PANTHER" id="PTHR13479">
    <property type="entry name" value="30S RIBOSOMAL PROTEIN S18"/>
    <property type="match status" value="1"/>
</dbReference>
<keyword evidence="3 4" id="KW-0687">Ribonucleoprotein</keyword>
<dbReference type="GO" id="GO:0022627">
    <property type="term" value="C:cytosolic small ribosomal subunit"/>
    <property type="evidence" value="ECO:0007669"/>
    <property type="project" value="TreeGrafter"/>
</dbReference>
<evidence type="ECO:0000313" key="6">
    <source>
        <dbReference type="EMBL" id="OHA57658.1"/>
    </source>
</evidence>
<keyword evidence="4" id="KW-0694">RNA-binding</keyword>
<dbReference type="SUPFAM" id="SSF46911">
    <property type="entry name" value="Ribosomal protein S18"/>
    <property type="match status" value="1"/>
</dbReference>
<dbReference type="NCBIfam" id="TIGR00165">
    <property type="entry name" value="S18"/>
    <property type="match status" value="1"/>
</dbReference>
<evidence type="ECO:0000256" key="1">
    <source>
        <dbReference type="ARBA" id="ARBA00005589"/>
    </source>
</evidence>
<dbReference type="Proteomes" id="UP000176494">
    <property type="component" value="Unassembled WGS sequence"/>
</dbReference>
<dbReference type="PANTHER" id="PTHR13479:SF40">
    <property type="entry name" value="SMALL RIBOSOMAL SUBUNIT PROTEIN BS18M"/>
    <property type="match status" value="1"/>
</dbReference>
<gene>
    <name evidence="4" type="primary">rpsR</name>
    <name evidence="6" type="ORF">A2114_01850</name>
</gene>
<comment type="similarity">
    <text evidence="1 4 5">Belongs to the bacterial ribosomal protein bS18 family.</text>
</comment>
<comment type="caution">
    <text evidence="6">The sequence shown here is derived from an EMBL/GenBank/DDBJ whole genome shotgun (WGS) entry which is preliminary data.</text>
</comment>
<evidence type="ECO:0000256" key="5">
    <source>
        <dbReference type="RuleBase" id="RU003910"/>
    </source>
</evidence>
<dbReference type="STRING" id="1802435.A2114_01850"/>
<dbReference type="GO" id="GO:0003735">
    <property type="term" value="F:structural constituent of ribosome"/>
    <property type="evidence" value="ECO:0007669"/>
    <property type="project" value="InterPro"/>
</dbReference>
<organism evidence="6 7">
    <name type="scientific">Candidatus Vogelbacteria bacterium GWA1_51_14</name>
    <dbReference type="NCBI Taxonomy" id="1802435"/>
    <lineage>
        <taxon>Bacteria</taxon>
        <taxon>Candidatus Vogeliibacteriota</taxon>
    </lineage>
</organism>
<reference evidence="6 7" key="1">
    <citation type="journal article" date="2016" name="Nat. Commun.">
        <title>Thousands of microbial genomes shed light on interconnected biogeochemical processes in an aquifer system.</title>
        <authorList>
            <person name="Anantharaman K."/>
            <person name="Brown C.T."/>
            <person name="Hug L.A."/>
            <person name="Sharon I."/>
            <person name="Castelle C.J."/>
            <person name="Probst A.J."/>
            <person name="Thomas B.C."/>
            <person name="Singh A."/>
            <person name="Wilkins M.J."/>
            <person name="Karaoz U."/>
            <person name="Brodie E.L."/>
            <person name="Williams K.H."/>
            <person name="Hubbard S.S."/>
            <person name="Banfield J.F."/>
        </authorList>
    </citation>
    <scope>NUCLEOTIDE SEQUENCE [LARGE SCALE GENOMIC DNA]</scope>
</reference>
<keyword evidence="4" id="KW-0699">rRNA-binding</keyword>
<dbReference type="Gene3D" id="4.10.640.10">
    <property type="entry name" value="Ribosomal protein S18"/>
    <property type="match status" value="1"/>
</dbReference>
<proteinExistence type="inferred from homology"/>
<dbReference type="EMBL" id="MHTG01000009">
    <property type="protein sequence ID" value="OHA57658.1"/>
    <property type="molecule type" value="Genomic_DNA"/>
</dbReference>
<evidence type="ECO:0000256" key="2">
    <source>
        <dbReference type="ARBA" id="ARBA00022980"/>
    </source>
</evidence>
<dbReference type="GO" id="GO:0006412">
    <property type="term" value="P:translation"/>
    <property type="evidence" value="ECO:0007669"/>
    <property type="project" value="UniProtKB-UniRule"/>
</dbReference>
<dbReference type="InterPro" id="IPR001648">
    <property type="entry name" value="Ribosomal_bS18"/>
</dbReference>
<dbReference type="Pfam" id="PF01084">
    <property type="entry name" value="Ribosomal_S18"/>
    <property type="match status" value="1"/>
</dbReference>
<dbReference type="HAMAP" id="MF_00270">
    <property type="entry name" value="Ribosomal_bS18"/>
    <property type="match status" value="1"/>
</dbReference>
<dbReference type="GO" id="GO:0070181">
    <property type="term" value="F:small ribosomal subunit rRNA binding"/>
    <property type="evidence" value="ECO:0007669"/>
    <property type="project" value="TreeGrafter"/>
</dbReference>
<protein>
    <recommendedName>
        <fullName evidence="4">Small ribosomal subunit protein bS18</fullName>
    </recommendedName>
</protein>